<dbReference type="SMART" id="SM00220">
    <property type="entry name" value="S_TKc"/>
    <property type="match status" value="1"/>
</dbReference>
<proteinExistence type="predicted"/>
<dbReference type="Proteomes" id="UP001189429">
    <property type="component" value="Unassembled WGS sequence"/>
</dbReference>
<evidence type="ECO:0000259" key="5">
    <source>
        <dbReference type="PROSITE" id="PS50011"/>
    </source>
</evidence>
<dbReference type="PROSITE" id="PS50011">
    <property type="entry name" value="PROTEIN_KINASE_DOM"/>
    <property type="match status" value="1"/>
</dbReference>
<evidence type="ECO:0000256" key="4">
    <source>
        <dbReference type="SAM" id="MobiDB-lite"/>
    </source>
</evidence>
<comment type="caution">
    <text evidence="6">The sequence shown here is derived from an EMBL/GenBank/DDBJ whole genome shotgun (WGS) entry which is preliminary data.</text>
</comment>
<evidence type="ECO:0000256" key="1">
    <source>
        <dbReference type="ARBA" id="ARBA00022741"/>
    </source>
</evidence>
<evidence type="ECO:0000313" key="6">
    <source>
        <dbReference type="EMBL" id="CAK0867471.1"/>
    </source>
</evidence>
<sequence length="821" mass="91367">MLRPEELLGSSWISHRSPRISPRAPAVRKPPMKGFLKGVVGGCLQSKPPPGGTAAPSSDATGAAGSNKDMRLLEEYSVGQTLGEGAFGVVSNCKHRATGVEYAVKMVDKVETPVDQIKKEAAMLESLDHPNIVKFHGVYYERCFVCIVMDKYSGGDLVEGLQKHLKERGQINCFHVVHVCRQMGASVEYLHQRGVIHRDVKGDNYLMDRRDMTDPACKVVLTDFGTACNVDKGERLSAAVGTKIFWPPEFFDKNYGVKVDVWAIGVIMYGLVTGRFPFRDEADIRAKEVKIPKRVHPTCEELIKKMLEKKEALRLDSTQVMSHPWLSDGSKKEDKTQRESETAAEEGPTDNLRLDDANDGIKERRQELIDRLNKEHEGRSASASRGGRVAAAPSAHADGAKFTLKDKAGNKMVYEWWDMAKAKRSGWRIHEMDDTAGPSATSETKGIAANLETFQLMLSEHNIDANKFGVGQAKSLTHLANEVEGGAARLMLDAAEHKKLVRVCDLVVLVLQSPNDPDKRVIIETEERFGDGRTRATNRLPGTKKEPYENTRQTAHRILKDFMKIDPKDVNLDLVNIVRVEEEMESPSFPGLTSVYRKEIVEGTISIKNPDALAKVGLPSFSAWEATDTSNNTKIFNWMTAKEAEERKVKLSPEKQEISTLVKAPIGYGEEALRAQLTKCGVDASKFGTPGMKTLREFSAELIKGESTLLQDEKGGAIRVVDVVVMVVKRKGDEVLVQTEQTSADGKKMVLNRLPGAKRRPDENQFLSARRIIRRQLEIDENQVEFDVKVKNIEEEKSSSGYPGLKTVYRKRIIFATLVQA</sequence>
<gene>
    <name evidence="6" type="ORF">PCOR1329_LOCUS54399</name>
</gene>
<feature type="domain" description="Protein kinase" evidence="5">
    <location>
        <begin position="76"/>
        <end position="326"/>
    </location>
</feature>
<feature type="compositionally biased region" description="Basic and acidic residues" evidence="4">
    <location>
        <begin position="352"/>
        <end position="379"/>
    </location>
</feature>
<dbReference type="EMBL" id="CAUYUJ010016648">
    <property type="protein sequence ID" value="CAK0867471.1"/>
    <property type="molecule type" value="Genomic_DNA"/>
</dbReference>
<organism evidence="6 7">
    <name type="scientific">Prorocentrum cordatum</name>
    <dbReference type="NCBI Taxonomy" id="2364126"/>
    <lineage>
        <taxon>Eukaryota</taxon>
        <taxon>Sar</taxon>
        <taxon>Alveolata</taxon>
        <taxon>Dinophyceae</taxon>
        <taxon>Prorocentrales</taxon>
        <taxon>Prorocentraceae</taxon>
        <taxon>Prorocentrum</taxon>
    </lineage>
</organism>
<feature type="binding site" evidence="3">
    <location>
        <position position="105"/>
    </location>
    <ligand>
        <name>ATP</name>
        <dbReference type="ChEBI" id="CHEBI:30616"/>
    </ligand>
</feature>
<feature type="compositionally biased region" description="Basic and acidic residues" evidence="4">
    <location>
        <begin position="329"/>
        <end position="341"/>
    </location>
</feature>
<dbReference type="PROSITE" id="PS00108">
    <property type="entry name" value="PROTEIN_KINASE_ST"/>
    <property type="match status" value="1"/>
</dbReference>
<name>A0ABN9V3S5_9DINO</name>
<evidence type="ECO:0000256" key="3">
    <source>
        <dbReference type="PROSITE-ProRule" id="PRU10141"/>
    </source>
</evidence>
<dbReference type="Pfam" id="PF00069">
    <property type="entry name" value="Pkinase"/>
    <property type="match status" value="1"/>
</dbReference>
<accession>A0ABN9V3S5</accession>
<dbReference type="SUPFAM" id="SSF56112">
    <property type="entry name" value="Protein kinase-like (PK-like)"/>
    <property type="match status" value="1"/>
</dbReference>
<dbReference type="PANTHER" id="PTHR24347">
    <property type="entry name" value="SERINE/THREONINE-PROTEIN KINASE"/>
    <property type="match status" value="1"/>
</dbReference>
<evidence type="ECO:0000256" key="2">
    <source>
        <dbReference type="ARBA" id="ARBA00022840"/>
    </source>
</evidence>
<feature type="region of interest" description="Disordered" evidence="4">
    <location>
        <begin position="323"/>
        <end position="396"/>
    </location>
</feature>
<keyword evidence="7" id="KW-1185">Reference proteome</keyword>
<dbReference type="PROSITE" id="PS00107">
    <property type="entry name" value="PROTEIN_KINASE_ATP"/>
    <property type="match status" value="1"/>
</dbReference>
<dbReference type="InterPro" id="IPR000719">
    <property type="entry name" value="Prot_kinase_dom"/>
</dbReference>
<keyword evidence="1 3" id="KW-0547">Nucleotide-binding</keyword>
<dbReference type="InterPro" id="IPR008271">
    <property type="entry name" value="Ser/Thr_kinase_AS"/>
</dbReference>
<feature type="region of interest" description="Disordered" evidence="4">
    <location>
        <begin position="46"/>
        <end position="65"/>
    </location>
</feature>
<dbReference type="InterPro" id="IPR011009">
    <property type="entry name" value="Kinase-like_dom_sf"/>
</dbReference>
<keyword evidence="2 3" id="KW-0067">ATP-binding</keyword>
<dbReference type="Gene3D" id="1.10.510.10">
    <property type="entry name" value="Transferase(Phosphotransferase) domain 1"/>
    <property type="match status" value="1"/>
</dbReference>
<protein>
    <recommendedName>
        <fullName evidence="5">Protein kinase domain-containing protein</fullName>
    </recommendedName>
</protein>
<feature type="compositionally biased region" description="Low complexity" evidence="4">
    <location>
        <begin position="380"/>
        <end position="395"/>
    </location>
</feature>
<dbReference type="InterPro" id="IPR017441">
    <property type="entry name" value="Protein_kinase_ATP_BS"/>
</dbReference>
<reference evidence="6" key="1">
    <citation type="submission" date="2023-10" db="EMBL/GenBank/DDBJ databases">
        <authorList>
            <person name="Chen Y."/>
            <person name="Shah S."/>
            <person name="Dougan E. K."/>
            <person name="Thang M."/>
            <person name="Chan C."/>
        </authorList>
    </citation>
    <scope>NUCLEOTIDE SEQUENCE [LARGE SCALE GENOMIC DNA]</scope>
</reference>
<evidence type="ECO:0000313" key="7">
    <source>
        <dbReference type="Proteomes" id="UP001189429"/>
    </source>
</evidence>